<evidence type="ECO:0000256" key="4">
    <source>
        <dbReference type="ARBA" id="ARBA00023136"/>
    </source>
</evidence>
<feature type="non-terminal residue" evidence="6">
    <location>
        <position position="1"/>
    </location>
</feature>
<organism evidence="6">
    <name type="scientific">Spongospora subterranea</name>
    <dbReference type="NCBI Taxonomy" id="70186"/>
    <lineage>
        <taxon>Eukaryota</taxon>
        <taxon>Sar</taxon>
        <taxon>Rhizaria</taxon>
        <taxon>Endomyxa</taxon>
        <taxon>Phytomyxea</taxon>
        <taxon>Plasmodiophorida</taxon>
        <taxon>Plasmodiophoridae</taxon>
        <taxon>Spongospora</taxon>
    </lineage>
</organism>
<comment type="subcellular location">
    <subcellularLocation>
        <location evidence="1">Membrane</location>
        <topology evidence="1">Multi-pass membrane protein</topology>
    </subcellularLocation>
</comment>
<keyword evidence="3 5" id="KW-1133">Transmembrane helix</keyword>
<protein>
    <submittedName>
        <fullName evidence="6">Uncharacterized protein</fullName>
    </submittedName>
</protein>
<dbReference type="Pfam" id="PF04791">
    <property type="entry name" value="LMBR1"/>
    <property type="match status" value="1"/>
</dbReference>
<keyword evidence="2 5" id="KW-0812">Transmembrane</keyword>
<name>A0A0H5QRJ9_9EUKA</name>
<evidence type="ECO:0000313" key="6">
    <source>
        <dbReference type="EMBL" id="CRZ04665.1"/>
    </source>
</evidence>
<evidence type="ECO:0000256" key="2">
    <source>
        <dbReference type="ARBA" id="ARBA00022692"/>
    </source>
</evidence>
<reference evidence="6" key="1">
    <citation type="submission" date="2015-04" db="EMBL/GenBank/DDBJ databases">
        <title>The genome sequence of the plant pathogenic Rhizarian Plasmodiophora brassicae reveals insights in its biotrophic life cycle and the origin of chitin synthesis.</title>
        <authorList>
            <person name="Schwelm A."/>
            <person name="Fogelqvist J."/>
            <person name="Knaust A."/>
            <person name="Julke S."/>
            <person name="Lilja T."/>
            <person name="Dhandapani V."/>
            <person name="Bonilla-Rosso G."/>
            <person name="Karlsson M."/>
            <person name="Shevchenko A."/>
            <person name="Choi S.R."/>
            <person name="Kim H.G."/>
            <person name="Park J.Y."/>
            <person name="Lim Y.P."/>
            <person name="Ludwig-Muller J."/>
            <person name="Dixelius C."/>
        </authorList>
    </citation>
    <scope>NUCLEOTIDE SEQUENCE</scope>
    <source>
        <tissue evidence="6">Potato root galls</tissue>
    </source>
</reference>
<evidence type="ECO:0000256" key="1">
    <source>
        <dbReference type="ARBA" id="ARBA00004141"/>
    </source>
</evidence>
<dbReference type="GO" id="GO:0016020">
    <property type="term" value="C:membrane"/>
    <property type="evidence" value="ECO:0007669"/>
    <property type="project" value="UniProtKB-SubCell"/>
</dbReference>
<dbReference type="PANTHER" id="PTHR31652:SF0">
    <property type="entry name" value="LIMR FAMILY PROTEIN DDB_G0283707-RELATED"/>
    <property type="match status" value="1"/>
</dbReference>
<accession>A0A0H5QRJ9</accession>
<dbReference type="AlphaFoldDB" id="A0A0H5QRJ9"/>
<sequence length="130" mass="14934">FFDTAEIPLTLVDRDSKLLTTKFQPLAFNTLKCIAKSKLNDKSTDCNVTKVQWSVQVSFLVFCAAMLAFLGWFFFTIFCGIGFVSLPFDMINEFRTRPIPMSAIEYAKQKNRNWKARQWATSVGDRASKR</sequence>
<dbReference type="PANTHER" id="PTHR31652">
    <property type="entry name" value="LIMR FAMILY PROTEIN DDB_G0283707-RELATED"/>
    <property type="match status" value="1"/>
</dbReference>
<dbReference type="InterPro" id="IPR006876">
    <property type="entry name" value="LMBR1-like_membr_prot"/>
</dbReference>
<evidence type="ECO:0000256" key="5">
    <source>
        <dbReference type="SAM" id="Phobius"/>
    </source>
</evidence>
<evidence type="ECO:0000256" key="3">
    <source>
        <dbReference type="ARBA" id="ARBA00022989"/>
    </source>
</evidence>
<proteinExistence type="predicted"/>
<feature type="transmembrane region" description="Helical" evidence="5">
    <location>
        <begin position="59"/>
        <end position="88"/>
    </location>
</feature>
<keyword evidence="4 5" id="KW-0472">Membrane</keyword>
<dbReference type="EMBL" id="HACM01004223">
    <property type="protein sequence ID" value="CRZ04665.1"/>
    <property type="molecule type" value="Transcribed_RNA"/>
</dbReference>